<evidence type="ECO:0000313" key="3">
    <source>
        <dbReference type="Proteomes" id="UP000070544"/>
    </source>
</evidence>
<accession>A0A138ZY43</accession>
<keyword evidence="3" id="KW-1185">Reference proteome</keyword>
<feature type="region of interest" description="Disordered" evidence="1">
    <location>
        <begin position="1"/>
        <end position="22"/>
    </location>
</feature>
<reference evidence="2 3" key="1">
    <citation type="journal article" date="2015" name="Genome Biol. Evol.">
        <title>Phylogenomic analyses indicate that early fungi evolved digesting cell walls of algal ancestors of land plants.</title>
        <authorList>
            <person name="Chang Y."/>
            <person name="Wang S."/>
            <person name="Sekimoto S."/>
            <person name="Aerts A.L."/>
            <person name="Choi C."/>
            <person name="Clum A."/>
            <person name="LaButti K.M."/>
            <person name="Lindquist E.A."/>
            <person name="Yee Ngan C."/>
            <person name="Ohm R.A."/>
            <person name="Salamov A.A."/>
            <person name="Grigoriev I.V."/>
            <person name="Spatafora J.W."/>
            <person name="Berbee M.L."/>
        </authorList>
    </citation>
    <scope>NUCLEOTIDE SEQUENCE [LARGE SCALE GENOMIC DNA]</scope>
    <source>
        <strain evidence="2 3">JEL478</strain>
    </source>
</reference>
<evidence type="ECO:0000256" key="1">
    <source>
        <dbReference type="SAM" id="MobiDB-lite"/>
    </source>
</evidence>
<dbReference type="Proteomes" id="UP000070544">
    <property type="component" value="Unassembled WGS sequence"/>
</dbReference>
<organism evidence="2 3">
    <name type="scientific">Gonapodya prolifera (strain JEL478)</name>
    <name type="common">Monoblepharis prolifera</name>
    <dbReference type="NCBI Taxonomy" id="1344416"/>
    <lineage>
        <taxon>Eukaryota</taxon>
        <taxon>Fungi</taxon>
        <taxon>Fungi incertae sedis</taxon>
        <taxon>Chytridiomycota</taxon>
        <taxon>Chytridiomycota incertae sedis</taxon>
        <taxon>Monoblepharidomycetes</taxon>
        <taxon>Monoblepharidales</taxon>
        <taxon>Gonapodyaceae</taxon>
        <taxon>Gonapodya</taxon>
    </lineage>
</organism>
<proteinExistence type="predicted"/>
<protein>
    <submittedName>
        <fullName evidence="2">Uncharacterized protein</fullName>
    </submittedName>
</protein>
<dbReference type="AlphaFoldDB" id="A0A138ZY43"/>
<dbReference type="EMBL" id="KQ965869">
    <property type="protein sequence ID" value="KXS09381.1"/>
    <property type="molecule type" value="Genomic_DNA"/>
</dbReference>
<gene>
    <name evidence="2" type="ORF">M427DRAFT_233693</name>
</gene>
<evidence type="ECO:0000313" key="2">
    <source>
        <dbReference type="EMBL" id="KXS09381.1"/>
    </source>
</evidence>
<sequence length="99" mass="10652">MPRMSPSAPDQSRDGSTPLGAVSFVPQRAPFGARSGGPESEVDAFDFGAQGGRDKVKQHKCLEVLDLGDVTLVEPLTLNLLVQVIQGNAFPRLQSIMFR</sequence>
<name>A0A138ZY43_GONPJ</name>